<evidence type="ECO:0000256" key="5">
    <source>
        <dbReference type="ARBA" id="ARBA00022777"/>
    </source>
</evidence>
<evidence type="ECO:0000313" key="8">
    <source>
        <dbReference type="Proteomes" id="UP000233782"/>
    </source>
</evidence>
<dbReference type="InterPro" id="IPR004358">
    <property type="entry name" value="Sig_transdc_His_kin-like_C"/>
</dbReference>
<dbReference type="OrthoDB" id="9766459at2"/>
<dbReference type="EMBL" id="PJMU01000003">
    <property type="protein sequence ID" value="PKV63082.1"/>
    <property type="molecule type" value="Genomic_DNA"/>
</dbReference>
<dbReference type="GO" id="GO:0000155">
    <property type="term" value="F:phosphorelay sensor kinase activity"/>
    <property type="evidence" value="ECO:0007669"/>
    <property type="project" value="InterPro"/>
</dbReference>
<evidence type="ECO:0000256" key="3">
    <source>
        <dbReference type="ARBA" id="ARBA00022553"/>
    </source>
</evidence>
<dbReference type="Gene3D" id="3.30.450.40">
    <property type="match status" value="1"/>
</dbReference>
<dbReference type="InterPro" id="IPR005467">
    <property type="entry name" value="His_kinase_dom"/>
</dbReference>
<dbReference type="SMART" id="SM00065">
    <property type="entry name" value="GAF"/>
    <property type="match status" value="1"/>
</dbReference>
<dbReference type="InterPro" id="IPR029016">
    <property type="entry name" value="GAF-like_dom_sf"/>
</dbReference>
<dbReference type="EC" id="2.7.13.3" evidence="2"/>
<dbReference type="CDD" id="cd00075">
    <property type="entry name" value="HATPase"/>
    <property type="match status" value="1"/>
</dbReference>
<dbReference type="Proteomes" id="UP000233782">
    <property type="component" value="Unassembled WGS sequence"/>
</dbReference>
<dbReference type="InterPro" id="IPR036097">
    <property type="entry name" value="HisK_dim/P_sf"/>
</dbReference>
<dbReference type="Gene3D" id="1.10.287.130">
    <property type="match status" value="1"/>
</dbReference>
<dbReference type="InterPro" id="IPR052162">
    <property type="entry name" value="Sensor_kinase/Photoreceptor"/>
</dbReference>
<dbReference type="SMART" id="SM00388">
    <property type="entry name" value="HisKA"/>
    <property type="match status" value="1"/>
</dbReference>
<keyword evidence="8" id="KW-1185">Reference proteome</keyword>
<dbReference type="SUPFAM" id="SSF55781">
    <property type="entry name" value="GAF domain-like"/>
    <property type="match status" value="1"/>
</dbReference>
<dbReference type="PROSITE" id="PS50109">
    <property type="entry name" value="HIS_KIN"/>
    <property type="match status" value="1"/>
</dbReference>
<name>A0A2N3U8L2_9BACT</name>
<dbReference type="SMART" id="SM00387">
    <property type="entry name" value="HATPase_c"/>
    <property type="match status" value="1"/>
</dbReference>
<keyword evidence="5 7" id="KW-0418">Kinase</keyword>
<dbReference type="InterPro" id="IPR003018">
    <property type="entry name" value="GAF"/>
</dbReference>
<proteinExistence type="predicted"/>
<comment type="catalytic activity">
    <reaction evidence="1">
        <text>ATP + protein L-histidine = ADP + protein N-phospho-L-histidine.</text>
        <dbReference type="EC" id="2.7.13.3"/>
    </reaction>
</comment>
<dbReference type="AlphaFoldDB" id="A0A2N3U8L2"/>
<dbReference type="Pfam" id="PF00512">
    <property type="entry name" value="HisKA"/>
    <property type="match status" value="1"/>
</dbReference>
<keyword evidence="4" id="KW-0808">Transferase</keyword>
<keyword evidence="3" id="KW-0597">Phosphoprotein</keyword>
<sequence length="404" mass="45268">MIEIQDELLKDLEAIRQIPVVPTMLEVICQTTGMGFAAVARVTEDRWIACSVRDEVNFGLEAGGELPIKTTLCNEIRAHRNPIVIDNVAEDPLYREHHTPRIYGLQSYISIPILLRNGDFFGTLCAIDSRPALVNNPRVINTFKMFAELLAFHLESLDLLERSHQFTAELQQENKSLTSANFDLDNFVYTASHDLKSPVANIAGLIELLSVSVSNEHLDREELKQITAMMKTSLRRFSTTIRDLTAIVEIDKTGSDEDASVLDINQVMESVRQDLQSLVVENDARIEVIAPDSHVTGFTPKNFKSILSNLVSNAIKYRSPARKPEITIKLERHSGKTYLSVQDNGLGIPLNKKDSVFTMFTRAHDHVEGSGIGLYIVKRMVDNVHGEIKVDSVLHQGTTFTIIF</sequence>
<evidence type="ECO:0000259" key="6">
    <source>
        <dbReference type="PROSITE" id="PS50109"/>
    </source>
</evidence>
<dbReference type="Pfam" id="PF01590">
    <property type="entry name" value="GAF"/>
    <property type="match status" value="1"/>
</dbReference>
<reference evidence="7 8" key="1">
    <citation type="submission" date="2017-12" db="EMBL/GenBank/DDBJ databases">
        <title>Genomic Encyclopedia of Type Strains, Phase III (KMG-III): the genomes of soil and plant-associated and newly described type strains.</title>
        <authorList>
            <person name="Whitman W."/>
        </authorList>
    </citation>
    <scope>NUCLEOTIDE SEQUENCE [LARGE SCALE GENOMIC DNA]</scope>
    <source>
        <strain evidence="7 8">LP43</strain>
    </source>
</reference>
<feature type="domain" description="Histidine kinase" evidence="6">
    <location>
        <begin position="190"/>
        <end position="404"/>
    </location>
</feature>
<evidence type="ECO:0000313" key="7">
    <source>
        <dbReference type="EMBL" id="PKV63082.1"/>
    </source>
</evidence>
<dbReference type="InterPro" id="IPR003594">
    <property type="entry name" value="HATPase_dom"/>
</dbReference>
<accession>A0A2N3U8L2</accession>
<organism evidence="7 8">
    <name type="scientific">Pontibacter ramchanderi</name>
    <dbReference type="NCBI Taxonomy" id="1179743"/>
    <lineage>
        <taxon>Bacteria</taxon>
        <taxon>Pseudomonadati</taxon>
        <taxon>Bacteroidota</taxon>
        <taxon>Cytophagia</taxon>
        <taxon>Cytophagales</taxon>
        <taxon>Hymenobacteraceae</taxon>
        <taxon>Pontibacter</taxon>
    </lineage>
</organism>
<dbReference type="InterPro" id="IPR036890">
    <property type="entry name" value="HATPase_C_sf"/>
</dbReference>
<dbReference type="PANTHER" id="PTHR43304:SF1">
    <property type="entry name" value="PAC DOMAIN-CONTAINING PROTEIN"/>
    <property type="match status" value="1"/>
</dbReference>
<protein>
    <recommendedName>
        <fullName evidence="2">histidine kinase</fullName>
        <ecNumber evidence="2">2.7.13.3</ecNumber>
    </recommendedName>
</protein>
<evidence type="ECO:0000256" key="2">
    <source>
        <dbReference type="ARBA" id="ARBA00012438"/>
    </source>
</evidence>
<comment type="caution">
    <text evidence="7">The sequence shown here is derived from an EMBL/GenBank/DDBJ whole genome shotgun (WGS) entry which is preliminary data.</text>
</comment>
<dbReference type="SUPFAM" id="SSF55874">
    <property type="entry name" value="ATPase domain of HSP90 chaperone/DNA topoisomerase II/histidine kinase"/>
    <property type="match status" value="1"/>
</dbReference>
<dbReference type="Gene3D" id="3.30.565.10">
    <property type="entry name" value="Histidine kinase-like ATPase, C-terminal domain"/>
    <property type="match status" value="1"/>
</dbReference>
<gene>
    <name evidence="7" type="ORF">BD749_2919</name>
</gene>
<evidence type="ECO:0000256" key="1">
    <source>
        <dbReference type="ARBA" id="ARBA00000085"/>
    </source>
</evidence>
<evidence type="ECO:0000256" key="4">
    <source>
        <dbReference type="ARBA" id="ARBA00022679"/>
    </source>
</evidence>
<dbReference type="CDD" id="cd00082">
    <property type="entry name" value="HisKA"/>
    <property type="match status" value="1"/>
</dbReference>
<dbReference type="Pfam" id="PF02518">
    <property type="entry name" value="HATPase_c"/>
    <property type="match status" value="1"/>
</dbReference>
<dbReference type="SUPFAM" id="SSF47384">
    <property type="entry name" value="Homodimeric domain of signal transducing histidine kinase"/>
    <property type="match status" value="1"/>
</dbReference>
<dbReference type="RefSeq" id="WP_101445489.1">
    <property type="nucleotide sequence ID" value="NZ_PJMU01000003.1"/>
</dbReference>
<dbReference type="PRINTS" id="PR00344">
    <property type="entry name" value="BCTRLSENSOR"/>
</dbReference>
<dbReference type="PANTHER" id="PTHR43304">
    <property type="entry name" value="PHYTOCHROME-LIKE PROTEIN CPH1"/>
    <property type="match status" value="1"/>
</dbReference>
<dbReference type="InterPro" id="IPR003661">
    <property type="entry name" value="HisK_dim/P_dom"/>
</dbReference>